<keyword evidence="2" id="KW-1185">Reference proteome</keyword>
<protein>
    <submittedName>
        <fullName evidence="1">Uncharacterized protein</fullName>
    </submittedName>
</protein>
<organism evidence="1 2">
    <name type="scientific">Melastoma candidum</name>
    <dbReference type="NCBI Taxonomy" id="119954"/>
    <lineage>
        <taxon>Eukaryota</taxon>
        <taxon>Viridiplantae</taxon>
        <taxon>Streptophyta</taxon>
        <taxon>Embryophyta</taxon>
        <taxon>Tracheophyta</taxon>
        <taxon>Spermatophyta</taxon>
        <taxon>Magnoliopsida</taxon>
        <taxon>eudicotyledons</taxon>
        <taxon>Gunneridae</taxon>
        <taxon>Pentapetalae</taxon>
        <taxon>rosids</taxon>
        <taxon>malvids</taxon>
        <taxon>Myrtales</taxon>
        <taxon>Melastomataceae</taxon>
        <taxon>Melastomatoideae</taxon>
        <taxon>Melastomateae</taxon>
        <taxon>Melastoma</taxon>
    </lineage>
</organism>
<name>A0ACB9NXD0_9MYRT</name>
<proteinExistence type="predicted"/>
<dbReference type="EMBL" id="CM042886">
    <property type="protein sequence ID" value="KAI4338915.1"/>
    <property type="molecule type" value="Genomic_DNA"/>
</dbReference>
<evidence type="ECO:0000313" key="2">
    <source>
        <dbReference type="Proteomes" id="UP001057402"/>
    </source>
</evidence>
<dbReference type="Proteomes" id="UP001057402">
    <property type="component" value="Chromosome 7"/>
</dbReference>
<comment type="caution">
    <text evidence="1">The sequence shown here is derived from an EMBL/GenBank/DDBJ whole genome shotgun (WGS) entry which is preliminary data.</text>
</comment>
<gene>
    <name evidence="1" type="ORF">MLD38_023922</name>
</gene>
<accession>A0ACB9NXD0</accession>
<reference evidence="2" key="1">
    <citation type="journal article" date="2023" name="Front. Plant Sci.">
        <title>Chromosomal-level genome assembly of Melastoma candidum provides insights into trichome evolution.</title>
        <authorList>
            <person name="Zhong Y."/>
            <person name="Wu W."/>
            <person name="Sun C."/>
            <person name="Zou P."/>
            <person name="Liu Y."/>
            <person name="Dai S."/>
            <person name="Zhou R."/>
        </authorList>
    </citation>
    <scope>NUCLEOTIDE SEQUENCE [LARGE SCALE GENOMIC DNA]</scope>
</reference>
<evidence type="ECO:0000313" key="1">
    <source>
        <dbReference type="EMBL" id="KAI4338915.1"/>
    </source>
</evidence>
<sequence length="915" mass="104481">MASRFWNQGDDSDTEEENSEYESDDEERVVDTAAQTTTSKYLKDNDSDSDDSDAQKRVVRSAKDKRFEEMSSTVDQMKNAMKINDWVSLQESFDKMNKQLEKVMRITEAVKVPTLYIKALVMLEDFLAQALANKEAKKKMSSSNAKALNSMKQKLKKNNKQYEDLIEKFREHPESEEEEEDEDEDEEDESEDSEIEDPSKLENFDDEDEDDEGGKDVNDSVEGWETKLTKKDKLMDKQFRNPSEVTWETVNKKFKEVVAARGRKGTGRFEQVEQLTFLTKVAKTPAQKVEILFSVVSAQFDVNPGLSGHMPINVWKKCLENMLVILDALVQYPNIIVNDSVEPDENESEKGADYNGTIRIWGNLVAFLERIDSEFFKSLQCIDPHTREYVERLRDEPIFLVLAQNIQEYLERVGDLKAASKVALRRVELIYYKPQEVYDAMRKLAELTEDGDDGGEESKAVEEKKGPSAFIVIPELVPRKPTFPEHSRTLIDVLVSLIYKNGDERTRARAMLCDIYHHALSDEFSTARDLLLMSHLQENVQHMDISTQILFNRAMAQLGLCAFRVGFIAEAHSCLSELYSGGRVKELLAQGFSQNRYHEKTPEQERMERRRQMPYHMHINLELLEAVHLISAMLLEVPNMAANGHDMKRKVISRNFRRLLEVNERQPFTGPPESVRDHVMAATRALMIGDFKKSYDAVQSLEIWKLLRTRDVVLEMIKAKIKEEALRTYLFTYYSSYETLSLDLLTKMFDLSEFQTHSIVSKMIINEELYASWDQPTRSIVFHDVEHSKLHSLAFQLTEKISVLADSNERAMEVRVGGTGLDLPPRRRDGQEYGAGGTAGGGKWQDGSSYFQGRQGGGDRHMRSSGTGQGGGSSYSRQLRGNRYDGSYSGKASMVRGAQSDSSARMVSLNRGVRT</sequence>